<dbReference type="FunFam" id="2.30.42.10:FF:000107">
    <property type="entry name" value="26S proteasome non-ATPase regulatory subunit 9"/>
    <property type="match status" value="1"/>
</dbReference>
<keyword evidence="6" id="KW-0647">Proteasome</keyword>
<dbReference type="PANTHER" id="PTHR12651:SF1">
    <property type="entry name" value="26S PROTEASOME NON-ATPASE REGULATORY SUBUNIT 9"/>
    <property type="match status" value="1"/>
</dbReference>
<evidence type="ECO:0000256" key="3">
    <source>
        <dbReference type="ARBA" id="ARBA00023186"/>
    </source>
</evidence>
<dbReference type="GO" id="GO:0005634">
    <property type="term" value="C:nucleus"/>
    <property type="evidence" value="ECO:0007669"/>
    <property type="project" value="TreeGrafter"/>
</dbReference>
<reference evidence="6" key="1">
    <citation type="submission" date="2025-08" db="UniProtKB">
        <authorList>
            <consortium name="RefSeq"/>
        </authorList>
    </citation>
    <scope>IDENTIFICATION</scope>
</reference>
<dbReference type="RefSeq" id="XP_013161728.1">
    <property type="nucleotide sequence ID" value="XM_013306274.1"/>
</dbReference>
<dbReference type="Gene3D" id="6.10.140.1710">
    <property type="match status" value="1"/>
</dbReference>
<dbReference type="Pfam" id="PF13180">
    <property type="entry name" value="PDZ_2"/>
    <property type="match status" value="1"/>
</dbReference>
<evidence type="ECO:0000256" key="1">
    <source>
        <dbReference type="ARBA" id="ARBA00005256"/>
    </source>
</evidence>
<dbReference type="GO" id="GO:0005737">
    <property type="term" value="C:cytoplasm"/>
    <property type="evidence" value="ECO:0007669"/>
    <property type="project" value="TreeGrafter"/>
</dbReference>
<accession>A0AAJ6YYY8</accession>
<dbReference type="GeneID" id="106113476"/>
<evidence type="ECO:0000256" key="4">
    <source>
        <dbReference type="ARBA" id="ARBA00030007"/>
    </source>
</evidence>
<dbReference type="PANTHER" id="PTHR12651">
    <property type="entry name" value="26S PROTEASOME NON-ATPASE REGULATORY SUBUNIT 9"/>
    <property type="match status" value="1"/>
</dbReference>
<dbReference type="SUPFAM" id="SSF50156">
    <property type="entry name" value="PDZ domain-like"/>
    <property type="match status" value="1"/>
</dbReference>
<dbReference type="Proteomes" id="UP000694872">
    <property type="component" value="Unplaced"/>
</dbReference>
<dbReference type="AlphaFoldDB" id="A0AAJ6YYY8"/>
<keyword evidence="3" id="KW-0143">Chaperone</keyword>
<name>A0AAJ6YYY8_PAPXU</name>
<dbReference type="SMART" id="SM00228">
    <property type="entry name" value="PDZ"/>
    <property type="match status" value="1"/>
</dbReference>
<dbReference type="Gene3D" id="2.30.42.10">
    <property type="match status" value="1"/>
</dbReference>
<dbReference type="KEGG" id="pxu:106113476"/>
<dbReference type="InterPro" id="IPR035269">
    <property type="entry name" value="PSMD9"/>
</dbReference>
<dbReference type="InterPro" id="IPR001478">
    <property type="entry name" value="PDZ"/>
</dbReference>
<gene>
    <name evidence="6" type="primary">LOC106113476</name>
</gene>
<sequence length="218" mass="24600">MVGINMDGPSRERVMKLIEEKDRIEREIQEQSDILATNNVGMHDSLVDSDGYPRNDIDVYKVRHARHQIICLQNDHKAIMKRIEEGLYEVHSEFRGSSNTGTSQQATSATYTNGHAINNINRTVTEDRCFAIVGFVHDGSPADLAGLLQNDKILQFGSINHSNFSDVTQVHQIVSHSVGQRIEVRVKRDQNVISLSVVPRPWTHPGLLGCQIRRYTES</sequence>
<dbReference type="GO" id="GO:0070682">
    <property type="term" value="P:proteasome regulatory particle assembly"/>
    <property type="evidence" value="ECO:0007669"/>
    <property type="project" value="InterPro"/>
</dbReference>
<evidence type="ECO:0000313" key="6">
    <source>
        <dbReference type="RefSeq" id="XP_013161728.1"/>
    </source>
</evidence>
<feature type="domain" description="PDZ" evidence="5">
    <location>
        <begin position="111"/>
        <end position="190"/>
    </location>
</feature>
<proteinExistence type="inferred from homology"/>
<dbReference type="InterPro" id="IPR036034">
    <property type="entry name" value="PDZ_sf"/>
</dbReference>
<evidence type="ECO:0000256" key="2">
    <source>
        <dbReference type="ARBA" id="ARBA00014937"/>
    </source>
</evidence>
<dbReference type="InterPro" id="IPR040815">
    <property type="entry name" value="Nas2_N"/>
</dbReference>
<evidence type="ECO:0000259" key="5">
    <source>
        <dbReference type="SMART" id="SM00228"/>
    </source>
</evidence>
<dbReference type="Pfam" id="PF18265">
    <property type="entry name" value="Nas2_N"/>
    <property type="match status" value="1"/>
</dbReference>
<protein>
    <recommendedName>
        <fullName evidence="2">26S proteasome non-ATPase regulatory subunit 9</fullName>
    </recommendedName>
    <alternativeName>
        <fullName evidence="4">26S proteasome regulatory subunit p27</fullName>
    </alternativeName>
</protein>
<comment type="similarity">
    <text evidence="1">Belongs to the proteasome subunit p27 family.</text>
</comment>
<organism evidence="6">
    <name type="scientific">Papilio xuthus</name>
    <name type="common">Asian swallowtail butterfly</name>
    <dbReference type="NCBI Taxonomy" id="66420"/>
    <lineage>
        <taxon>Eukaryota</taxon>
        <taxon>Metazoa</taxon>
        <taxon>Ecdysozoa</taxon>
        <taxon>Arthropoda</taxon>
        <taxon>Hexapoda</taxon>
        <taxon>Insecta</taxon>
        <taxon>Pterygota</taxon>
        <taxon>Neoptera</taxon>
        <taxon>Endopterygota</taxon>
        <taxon>Lepidoptera</taxon>
        <taxon>Glossata</taxon>
        <taxon>Ditrysia</taxon>
        <taxon>Papilionoidea</taxon>
        <taxon>Papilionidae</taxon>
        <taxon>Papilioninae</taxon>
        <taxon>Papilio</taxon>
    </lineage>
</organism>
<dbReference type="GO" id="GO:0000502">
    <property type="term" value="C:proteasome complex"/>
    <property type="evidence" value="ECO:0007669"/>
    <property type="project" value="UniProtKB-KW"/>
</dbReference>